<evidence type="ECO:0000256" key="1">
    <source>
        <dbReference type="SAM" id="Phobius"/>
    </source>
</evidence>
<evidence type="ECO:0000313" key="2">
    <source>
        <dbReference type="EMBL" id="AEM38885.1"/>
    </source>
</evidence>
<dbReference type="Proteomes" id="UP000001037">
    <property type="component" value="Chromosome"/>
</dbReference>
<dbReference type="InParanoid" id="G0EER3"/>
<feature type="transmembrane region" description="Helical" evidence="1">
    <location>
        <begin position="55"/>
        <end position="77"/>
    </location>
</feature>
<keyword evidence="3" id="KW-1185">Reference proteome</keyword>
<proteinExistence type="predicted"/>
<accession>G0EER3</accession>
<feature type="transmembrane region" description="Helical" evidence="1">
    <location>
        <begin position="106"/>
        <end position="127"/>
    </location>
</feature>
<dbReference type="KEGG" id="pfm:Pyrfu_1017"/>
<feature type="transmembrane region" description="Helical" evidence="1">
    <location>
        <begin position="22"/>
        <end position="48"/>
    </location>
</feature>
<dbReference type="STRING" id="694429.Pyrfu_1017"/>
<feature type="transmembrane region" description="Helical" evidence="1">
    <location>
        <begin position="213"/>
        <end position="232"/>
    </location>
</feature>
<evidence type="ECO:0000313" key="3">
    <source>
        <dbReference type="Proteomes" id="UP000001037"/>
    </source>
</evidence>
<dbReference type="RefSeq" id="WP_014026562.1">
    <property type="nucleotide sequence ID" value="NC_015931.1"/>
</dbReference>
<gene>
    <name evidence="2" type="ordered locus">Pyrfu_1017</name>
</gene>
<reference evidence="2 3" key="1">
    <citation type="journal article" date="2011" name="Stand. Genomic Sci.">
        <title>Complete genome sequence of the hyperthermophilic chemolithoautotroph Pyrolobus fumarii type strain (1A).</title>
        <authorList>
            <person name="Anderson I."/>
            <person name="Goker M."/>
            <person name="Nolan M."/>
            <person name="Lucas S."/>
            <person name="Hammon N."/>
            <person name="Deshpande S."/>
            <person name="Cheng J.F."/>
            <person name="Tapia R."/>
            <person name="Han C."/>
            <person name="Goodwin L."/>
            <person name="Pitluck S."/>
            <person name="Huntemann M."/>
            <person name="Liolios K."/>
            <person name="Ivanova N."/>
            <person name="Pagani I."/>
            <person name="Mavromatis K."/>
            <person name="Ovchinikova G."/>
            <person name="Pati A."/>
            <person name="Chen A."/>
            <person name="Palaniappan K."/>
            <person name="Land M."/>
            <person name="Hauser L."/>
            <person name="Brambilla E.M."/>
            <person name="Huber H."/>
            <person name="Yasawong M."/>
            <person name="Rohde M."/>
            <person name="Spring S."/>
            <person name="Abt B."/>
            <person name="Sikorski J."/>
            <person name="Wirth R."/>
            <person name="Detter J.C."/>
            <person name="Woyke T."/>
            <person name="Bristow J."/>
            <person name="Eisen J.A."/>
            <person name="Markowitz V."/>
            <person name="Hugenholtz P."/>
            <person name="Kyrpides N.C."/>
            <person name="Klenk H.P."/>
            <person name="Lapidus A."/>
        </authorList>
    </citation>
    <scope>NUCLEOTIDE SEQUENCE [LARGE SCALE GENOMIC DNA]</scope>
    <source>
        <strain evidence="3">DSM 11204 / 1A</strain>
    </source>
</reference>
<name>G0EER3_PYRF1</name>
<keyword evidence="1" id="KW-1133">Transmembrane helix</keyword>
<keyword evidence="1" id="KW-0472">Membrane</keyword>
<feature type="transmembrane region" description="Helical" evidence="1">
    <location>
        <begin position="293"/>
        <end position="315"/>
    </location>
</feature>
<organism evidence="2 3">
    <name type="scientific">Pyrolobus fumarii (strain DSM 11204 / 1A)</name>
    <dbReference type="NCBI Taxonomy" id="694429"/>
    <lineage>
        <taxon>Archaea</taxon>
        <taxon>Thermoproteota</taxon>
        <taxon>Thermoprotei</taxon>
        <taxon>Desulfurococcales</taxon>
        <taxon>Pyrodictiaceae</taxon>
        <taxon>Pyrolobus</taxon>
    </lineage>
</organism>
<feature type="transmembrane region" description="Helical" evidence="1">
    <location>
        <begin position="184"/>
        <end position="206"/>
    </location>
</feature>
<keyword evidence="1" id="KW-0812">Transmembrane</keyword>
<dbReference type="GeneID" id="11139493"/>
<sequence length="321" mass="36231">MPSEGAAQILVEFNAWGPRRELAANMVVSALFFAGLWAAATSLIYAWVSRTSRELLLFFARFPATSLLGSIGAIAILSDVWPPKVLIDYSPRVVAMYASITSYESFTLYLLLFLSGLYAVLFYAYAIERKLFDALELASFRRSEVVRTHLVSWVLLYWLLVIFTVLTLSYSYAAILYQLRPIEALSIVMPVVLLELTFYLLVGYLVATLLCMVFGRVNVAILAHLLASFGIVELVRNHPRIFEVYWSLADLDIPVFGIPLFDKSVEEVTVGEVLSKMQERLNIIMSSMLVERLIPKTVMVSATLLILVAILYVVAMRREFR</sequence>
<dbReference type="HOGENOM" id="CLU_865007_0_0_2"/>
<protein>
    <submittedName>
        <fullName evidence="2">Uncharacterized protein</fullName>
    </submittedName>
</protein>
<dbReference type="EMBL" id="CP002838">
    <property type="protein sequence ID" value="AEM38885.1"/>
    <property type="molecule type" value="Genomic_DNA"/>
</dbReference>
<dbReference type="AlphaFoldDB" id="G0EER3"/>
<feature type="transmembrane region" description="Helical" evidence="1">
    <location>
        <begin position="148"/>
        <end position="172"/>
    </location>
</feature>